<dbReference type="eggNOG" id="ENOG50339MV">
    <property type="taxonomic scope" value="Bacteria"/>
</dbReference>
<dbReference type="PATRIC" id="fig|1178482.3.peg.3210"/>
<dbReference type="OrthoDB" id="7008646at2"/>
<dbReference type="EMBL" id="AVBC01000039">
    <property type="protein sequence ID" value="ERL50114.1"/>
    <property type="molecule type" value="Genomic_DNA"/>
</dbReference>
<gene>
    <name evidence="1" type="ORF">BJB45_03035</name>
</gene>
<dbReference type="RefSeq" id="WP_021820164.1">
    <property type="nucleotide sequence ID" value="NZ_AVBC01000039.1"/>
</dbReference>
<dbReference type="KEGG" id="hhu:AR456_04520"/>
<keyword evidence="2" id="KW-1185">Reference proteome</keyword>
<organism evidence="1 2">
    <name type="scientific">Halomonas huangheensis</name>
    <dbReference type="NCBI Taxonomy" id="1178482"/>
    <lineage>
        <taxon>Bacteria</taxon>
        <taxon>Pseudomonadati</taxon>
        <taxon>Pseudomonadota</taxon>
        <taxon>Gammaproteobacteria</taxon>
        <taxon>Oceanospirillales</taxon>
        <taxon>Halomonadaceae</taxon>
        <taxon>Halomonas</taxon>
    </lineage>
</organism>
<comment type="caution">
    <text evidence="1">The sequence shown here is derived from an EMBL/GenBank/DDBJ whole genome shotgun (WGS) entry which is preliminary data.</text>
</comment>
<protein>
    <recommendedName>
        <fullName evidence="3">Adhesin</fullName>
    </recommendedName>
</protein>
<evidence type="ECO:0000313" key="2">
    <source>
        <dbReference type="Proteomes" id="UP000019113"/>
    </source>
</evidence>
<evidence type="ECO:0008006" key="3">
    <source>
        <dbReference type="Google" id="ProtNLM"/>
    </source>
</evidence>
<proteinExistence type="predicted"/>
<sequence>MKRHPWQHGQRESAVRHWLEGAILMTALAVVMASPESAHSQDLSALKSSTVIGGNALSNVSGVAAANTAAGQGNLQSNSGNLAIGQQAGTNQGLVQQSRIDQRLAAIQADTAIKERAFRNASGWVSVNQAAGIGNVQSNTFGMAMGTGVSDLSDNSLQQVLATGQGLNGSAGGNAGSTVRNLEIDESAFSGARGVIQVSQSAGTGNATSNRFSLRLNQ</sequence>
<dbReference type="STRING" id="1178482.AR456_04520"/>
<name>W1N3P5_9GAMM</name>
<evidence type="ECO:0000313" key="1">
    <source>
        <dbReference type="EMBL" id="ERL50114.1"/>
    </source>
</evidence>
<reference evidence="1 2" key="1">
    <citation type="submission" date="2013-08" db="EMBL/GenBank/DDBJ databases">
        <title>draft genome of Halomonas huanghegensis, strain BJGMM-B45T.</title>
        <authorList>
            <person name="Miao C."/>
            <person name="Wan Y."/>
            <person name="Jin W."/>
        </authorList>
    </citation>
    <scope>NUCLEOTIDE SEQUENCE [LARGE SCALE GENOMIC DNA]</scope>
    <source>
        <strain evidence="1 2">BJGMM-B45</strain>
    </source>
</reference>
<dbReference type="AlphaFoldDB" id="W1N3P5"/>
<accession>W1N3P5</accession>
<dbReference type="Proteomes" id="UP000019113">
    <property type="component" value="Unassembled WGS sequence"/>
</dbReference>